<keyword evidence="3" id="KW-0472">Membrane</keyword>
<dbReference type="Proteomes" id="UP001067231">
    <property type="component" value="Unassembled WGS sequence"/>
</dbReference>
<feature type="region of interest" description="Disordered" evidence="2">
    <location>
        <begin position="877"/>
        <end position="958"/>
    </location>
</feature>
<dbReference type="EMBL" id="JAPCXC010000031">
    <property type="protein sequence ID" value="KAJ1609752.1"/>
    <property type="molecule type" value="Genomic_DNA"/>
</dbReference>
<organism evidence="5">
    <name type="scientific">Cryptosporidium canis</name>
    <dbReference type="NCBI Taxonomy" id="195482"/>
    <lineage>
        <taxon>Eukaryota</taxon>
        <taxon>Sar</taxon>
        <taxon>Alveolata</taxon>
        <taxon>Apicomplexa</taxon>
        <taxon>Conoidasida</taxon>
        <taxon>Coccidia</taxon>
        <taxon>Eucoccidiorida</taxon>
        <taxon>Eimeriorina</taxon>
        <taxon>Cryptosporidiidae</taxon>
        <taxon>Cryptosporidium</taxon>
    </lineage>
</organism>
<feature type="transmembrane region" description="Helical" evidence="3">
    <location>
        <begin position="1303"/>
        <end position="1323"/>
    </location>
</feature>
<feature type="transmembrane region" description="Helical" evidence="3">
    <location>
        <begin position="718"/>
        <end position="741"/>
    </location>
</feature>
<feature type="transmembrane region" description="Helical" evidence="3">
    <location>
        <begin position="1454"/>
        <end position="1477"/>
    </location>
</feature>
<feature type="region of interest" description="Disordered" evidence="2">
    <location>
        <begin position="287"/>
        <end position="308"/>
    </location>
</feature>
<feature type="region of interest" description="Disordered" evidence="2">
    <location>
        <begin position="1018"/>
        <end position="1052"/>
    </location>
</feature>
<dbReference type="InterPro" id="IPR053958">
    <property type="entry name" value="HMGCR/SNAP/NPC1-like_SSD"/>
</dbReference>
<dbReference type="InterPro" id="IPR000731">
    <property type="entry name" value="SSD"/>
</dbReference>
<dbReference type="GO" id="GO:0016020">
    <property type="term" value="C:membrane"/>
    <property type="evidence" value="ECO:0007669"/>
    <property type="project" value="TreeGrafter"/>
</dbReference>
<feature type="transmembrane region" description="Helical" evidence="3">
    <location>
        <begin position="106"/>
        <end position="131"/>
    </location>
</feature>
<gene>
    <name evidence="5" type="ORF">OJ253_1457</name>
</gene>
<feature type="transmembrane region" description="Helical" evidence="3">
    <location>
        <begin position="1377"/>
        <end position="1397"/>
    </location>
</feature>
<dbReference type="InterPro" id="IPR051697">
    <property type="entry name" value="Patched_domain-protein"/>
</dbReference>
<feature type="compositionally biased region" description="Polar residues" evidence="2">
    <location>
        <begin position="1042"/>
        <end position="1052"/>
    </location>
</feature>
<feature type="compositionally biased region" description="Low complexity" evidence="2">
    <location>
        <begin position="1020"/>
        <end position="1032"/>
    </location>
</feature>
<feature type="transmembrane region" description="Helical" evidence="3">
    <location>
        <begin position="1344"/>
        <end position="1371"/>
    </location>
</feature>
<dbReference type="SUPFAM" id="SSF82866">
    <property type="entry name" value="Multidrug efflux transporter AcrB transmembrane domain"/>
    <property type="match status" value="2"/>
</dbReference>
<keyword evidence="3" id="KW-1133">Transmembrane helix</keyword>
<evidence type="ECO:0000259" key="4">
    <source>
        <dbReference type="PROSITE" id="PS50156"/>
    </source>
</evidence>
<dbReference type="PANTHER" id="PTHR10796">
    <property type="entry name" value="PATCHED-RELATED"/>
    <property type="match status" value="1"/>
</dbReference>
<dbReference type="Gene3D" id="1.20.1640.10">
    <property type="entry name" value="Multidrug efflux transporter AcrB transmembrane domain"/>
    <property type="match status" value="2"/>
</dbReference>
<feature type="compositionally biased region" description="Basic and acidic residues" evidence="2">
    <location>
        <begin position="891"/>
        <end position="917"/>
    </location>
</feature>
<keyword evidence="3" id="KW-0812">Transmembrane</keyword>
<proteinExistence type="inferred from homology"/>
<evidence type="ECO:0000256" key="2">
    <source>
        <dbReference type="SAM" id="MobiDB-lite"/>
    </source>
</evidence>
<feature type="compositionally biased region" description="Low complexity" evidence="2">
    <location>
        <begin position="290"/>
        <end position="301"/>
    </location>
</feature>
<feature type="transmembrane region" description="Helical" evidence="3">
    <location>
        <begin position="585"/>
        <end position="605"/>
    </location>
</feature>
<feature type="domain" description="SSD" evidence="4">
    <location>
        <begin position="584"/>
        <end position="741"/>
    </location>
</feature>
<evidence type="ECO:0000256" key="3">
    <source>
        <dbReference type="SAM" id="Phobius"/>
    </source>
</evidence>
<comment type="caution">
    <text evidence="5">The sequence shown here is derived from an EMBL/GenBank/DDBJ whole genome shotgun (WGS) entry which is preliminary data.</text>
</comment>
<reference evidence="5" key="1">
    <citation type="submission" date="2022-10" db="EMBL/GenBank/DDBJ databases">
        <title>Adaptive evolution leads to modifications in subtelomeric GC content in a zoonotic Cryptosporidium species.</title>
        <authorList>
            <person name="Li J."/>
            <person name="Feng Y."/>
            <person name="Xiao L."/>
        </authorList>
    </citation>
    <scope>NUCLEOTIDE SEQUENCE</scope>
    <source>
        <strain evidence="5">33844</strain>
    </source>
</reference>
<feature type="transmembrane region" description="Helical" evidence="3">
    <location>
        <begin position="1082"/>
        <end position="1109"/>
    </location>
</feature>
<feature type="transmembrane region" description="Helical" evidence="3">
    <location>
        <begin position="650"/>
        <end position="668"/>
    </location>
</feature>
<name>A0A9D5DK66_9CRYT</name>
<feature type="transmembrane region" description="Helical" evidence="3">
    <location>
        <begin position="689"/>
        <end position="712"/>
    </location>
</feature>
<feature type="transmembrane region" description="Helical" evidence="3">
    <location>
        <begin position="617"/>
        <end position="638"/>
    </location>
</feature>
<evidence type="ECO:0000313" key="5">
    <source>
        <dbReference type="EMBL" id="KAJ1609752.1"/>
    </source>
</evidence>
<dbReference type="PROSITE" id="PS50156">
    <property type="entry name" value="SSD"/>
    <property type="match status" value="1"/>
</dbReference>
<sequence length="1491" mass="167026">MSGSNVSNKGENPGLEGEVGVFVHSESDLASIAKENTDFSSKDDDVRSVNLNKRSKSSLPTIKSTIEKIKMPAKFLQRSVDVIFHGRWKIITLNYFERFFMVYSRFVFRHSMAVIVIVTLICLLLGVGHLFRHPVEDSERQFALPNSKAKSDERFYNTAFPGARTRHELVIFKAISGGSVITSENLHIMKSFHEGLMNLTFTLNEHEAQELLEAYNELRNSTSSKQRATKDSHLETTAPEGAHLRSILEDPIVRLNSIEEYELIKRKLIPGQKFGFGAKRNINRNRFESSHNSSSNGDVSRFNSTQKENSERHYLDAEMFTGNEYIAPQIVEERDSSGKLVRMYKFNFGHVCARVQGGSCRRPSGILWMYKSTRDFGKPIPAPYVINTLTYQSFRTDMWLSPTGMEYENKTDHVKASRAAILEYQLSDQDKMKKFSFRWEEQFMKYCEKVQNRLKRGDYGDDVKDGSNFLEFVSDLDLYSDSAKKPRDMDKKDQAESSLADDLIYDEIDDIYIAGTENVHIKNKTSGTTSLVASIPNIKRINKGATKYLFKGDSPNAPLSIFYNARRALSDELTEQTYIHTPKDYAIIGSLVVILLIYGWTVGYGSNIYTSRATSGVCGAIAALLAYIGGAGLCYLAGLEHTSTASAAPFLVLGVGMDDSFVVINSFNMTYPLKNAEDRIVSAVRDCGLSISLTTLTNLLSFAIGTSAGYLAIKNFCILTFVGLLFGYVTCLTILLGVLCIDARLEERKMIKIFGREFLANRKHPDPLVPDMTIPVENFSTVALIGFLVSQYKSLGSAKVDTRELILIEGNTPIKADGPGGIEITKALNNLEDASINSPIDEEEVIGNAVKAGEYSRRTPVSGGVAQDTVCLNSSKLADTPFGDVASSGPSKKDSRDNRGVERHQSELERFPEDGRAENPNPSERLKSGKSANGSKSEKGHPRHGRKKGEQSKLKNEQSLQEMRLIPNFADILDTRLLHYKRGRSNIHSSIQLTENIEISDYNVEQLKKDKGMVPNVQTESSLLSSPNSEASYNLSEEHDQLPSNSESSRSMTSLSGSELTIFPMEARQNIGRKSRRFVIKYYATFLTMTSTRILIFILASIFLAISIYSSIKLKMGLDLKVLAPPSSQVYKFYVNHEQLFNKYGDVTYMMFQASQKLGDKNDNNNWWDESFIREYKELQTKVHDSWFTEIKLDGMVAFYDSLLIKGLPKNSIEYSKMLKAFISSPYNRHFEDDFVFNQSTGELEAWRSVLIPIYLPDTSVRGRYMTDIRKTMESIPGVKDPIAYSPLFIFYESDVSILPQTLYNMGCALIAVLLVSLSFTHASESLFTPKTLLSPPPIKASLILMPSISSVIIVIIILCMVDVCIIGMMAQWGLQLNMLTMVNLIMSIGISVDYSTHICHCFAHCSGKDRNTRVIETLGLMGIPIFHGAMSTQFAVTVLAFSDSYVLQTFYKMMTLVVCIGICYGAIILPVILTVFGPMDVIKYTQAHHK</sequence>
<feature type="transmembrane region" description="Helical" evidence="3">
    <location>
        <begin position="1418"/>
        <end position="1442"/>
    </location>
</feature>
<dbReference type="OrthoDB" id="6510177at2759"/>
<accession>A0A9D5DK66</accession>
<comment type="similarity">
    <text evidence="1">Belongs to the patched family.</text>
</comment>
<dbReference type="PANTHER" id="PTHR10796:SF92">
    <property type="entry name" value="PATCHED-RELATED, ISOFORM A"/>
    <property type="match status" value="1"/>
</dbReference>
<evidence type="ECO:0000256" key="1">
    <source>
        <dbReference type="ARBA" id="ARBA00005585"/>
    </source>
</evidence>
<protein>
    <submittedName>
        <fullName evidence="5">Patched family protein</fullName>
    </submittedName>
</protein>
<dbReference type="Pfam" id="PF12349">
    <property type="entry name" value="Sterol-sensing"/>
    <property type="match status" value="1"/>
</dbReference>